<organism evidence="3">
    <name type="scientific">Volvox carteri f. nagariensis</name>
    <dbReference type="NCBI Taxonomy" id="3068"/>
    <lineage>
        <taxon>Eukaryota</taxon>
        <taxon>Viridiplantae</taxon>
        <taxon>Chlorophyta</taxon>
        <taxon>core chlorophytes</taxon>
        <taxon>Chlorophyceae</taxon>
        <taxon>CS clade</taxon>
        <taxon>Chlamydomonadales</taxon>
        <taxon>Volvocaceae</taxon>
        <taxon>Volvox</taxon>
    </lineage>
</organism>
<keyword evidence="3" id="KW-1185">Reference proteome</keyword>
<dbReference type="EMBL" id="GL378375">
    <property type="protein sequence ID" value="EFJ43210.1"/>
    <property type="molecule type" value="Genomic_DNA"/>
</dbReference>
<dbReference type="OrthoDB" id="549078at2759"/>
<dbReference type="GeneID" id="9614435"/>
<dbReference type="RefSeq" id="XP_002955785.1">
    <property type="nucleotide sequence ID" value="XM_002955739.1"/>
</dbReference>
<feature type="transmembrane region" description="Helical" evidence="1">
    <location>
        <begin position="512"/>
        <end position="534"/>
    </location>
</feature>
<feature type="transmembrane region" description="Helical" evidence="1">
    <location>
        <begin position="649"/>
        <end position="667"/>
    </location>
</feature>
<feature type="transmembrane region" description="Helical" evidence="1">
    <location>
        <begin position="604"/>
        <end position="637"/>
    </location>
</feature>
<protein>
    <submittedName>
        <fullName evidence="2">Uncharacterized protein</fullName>
    </submittedName>
</protein>
<dbReference type="Proteomes" id="UP000001058">
    <property type="component" value="Unassembled WGS sequence"/>
</dbReference>
<evidence type="ECO:0000256" key="1">
    <source>
        <dbReference type="SAM" id="Phobius"/>
    </source>
</evidence>
<name>D8UAS8_VOLCA</name>
<keyword evidence="1" id="KW-0472">Membrane</keyword>
<dbReference type="InParanoid" id="D8UAS8"/>
<keyword evidence="1" id="KW-1133">Transmembrane helix</keyword>
<evidence type="ECO:0000313" key="2">
    <source>
        <dbReference type="EMBL" id="EFJ43210.1"/>
    </source>
</evidence>
<feature type="transmembrane region" description="Helical" evidence="1">
    <location>
        <begin position="546"/>
        <end position="568"/>
    </location>
</feature>
<sequence>MFVVRLLLLSCQPNLTFRDLKKVEDDDIPTDQAFKTTTTVSTKSRNMSAFSCMQPSAFGNSGPGFTTHPFEADAETDVDPNADTIAHFKNKPYGKAEYGTKVLGQSRIGMPIVAVVGDVIPSSFLNGVIGKDLTATAHAEFSIAWPPTFPVGGHPAEVIELRAALSLDAAAVEAGDGGGAAASVGCGGGADAARFAAAAGCCSRLLAVRGDVVVGDESVNLNRGGLASVRLRLHSDSPGVTSCILAGDQGIPTLESFQDAAPLMGLPQAAREEAHRLLWRMMHEALPYNHSVLPYDADAFRSPVDLLPPKLQAALSWAWSHHFRPFAHDFSFLLDCMPYSTSAATAATCTAGGGGYGDESAALAALRAAAAASRSGSGIADAYDADVAAGADGSLYDIAMPGSACSSPAPLRPTAVSAVANVCPAASVLPYDIRDDADAAADGALDGEEGLVHVTAVASASVALAVPPPLPPAFGCPSRGSLLAAILLTFLTAALAVLAAEGGRGGQEAAGVSFVVAAAAAAWCRCRLLMALQLPRLNRGVMLSDFILDGELVCVLAAAMVLTFAVVVTSLRPLLRRRGSNAAGRRTADDQASGNMEALRRRRVLLLALRVAGAVLLGAATWCAAAAAAAAAVVVVANMAAAPPPSTTVTTVSAIVCSATGSVLRVLQLLPPAV</sequence>
<dbReference type="KEGG" id="vcn:VOLCADRAFT_96686"/>
<accession>D8UAS8</accession>
<reference evidence="2 3" key="1">
    <citation type="journal article" date="2010" name="Science">
        <title>Genomic analysis of organismal complexity in the multicellular green alga Volvox carteri.</title>
        <authorList>
            <person name="Prochnik S.E."/>
            <person name="Umen J."/>
            <person name="Nedelcu A.M."/>
            <person name="Hallmann A."/>
            <person name="Miller S.M."/>
            <person name="Nishii I."/>
            <person name="Ferris P."/>
            <person name="Kuo A."/>
            <person name="Mitros T."/>
            <person name="Fritz-Laylin L.K."/>
            <person name="Hellsten U."/>
            <person name="Chapman J."/>
            <person name="Simakov O."/>
            <person name="Rensing S.A."/>
            <person name="Terry A."/>
            <person name="Pangilinan J."/>
            <person name="Kapitonov V."/>
            <person name="Jurka J."/>
            <person name="Salamov A."/>
            <person name="Shapiro H."/>
            <person name="Schmutz J."/>
            <person name="Grimwood J."/>
            <person name="Lindquist E."/>
            <person name="Lucas S."/>
            <person name="Grigoriev I.V."/>
            <person name="Schmitt R."/>
            <person name="Kirk D."/>
            <person name="Rokhsar D.S."/>
        </authorList>
    </citation>
    <scope>NUCLEOTIDE SEQUENCE [LARGE SCALE GENOMIC DNA]</scope>
    <source>
        <strain evidence="3">f. Nagariensis / Eve</strain>
    </source>
</reference>
<proteinExistence type="predicted"/>
<dbReference type="AlphaFoldDB" id="D8UAS8"/>
<evidence type="ECO:0000313" key="3">
    <source>
        <dbReference type="Proteomes" id="UP000001058"/>
    </source>
</evidence>
<keyword evidence="1" id="KW-0812">Transmembrane</keyword>
<gene>
    <name evidence="2" type="ORF">VOLCADRAFT_96686</name>
</gene>
<feature type="transmembrane region" description="Helical" evidence="1">
    <location>
        <begin position="482"/>
        <end position="500"/>
    </location>
</feature>